<dbReference type="Pfam" id="PF13450">
    <property type="entry name" value="NAD_binding_8"/>
    <property type="match status" value="1"/>
</dbReference>
<dbReference type="PANTHER" id="PTHR24305">
    <property type="entry name" value="CYTOCHROME P450"/>
    <property type="match status" value="1"/>
</dbReference>
<dbReference type="InterPro" id="IPR036188">
    <property type="entry name" value="FAD/NAD-bd_sf"/>
</dbReference>
<dbReference type="PANTHER" id="PTHR24305:SF226">
    <property type="entry name" value="CYTOCHROME P450 MONOOXYGENASE"/>
    <property type="match status" value="1"/>
</dbReference>
<dbReference type="InterPro" id="IPR001128">
    <property type="entry name" value="Cyt_P450"/>
</dbReference>
<dbReference type="InterPro" id="IPR000172">
    <property type="entry name" value="GMC_OxRdtase_N"/>
</dbReference>
<reference evidence="2 3" key="1">
    <citation type="journal article" date="2012" name="Eukaryot. Cell">
        <title>Genome sequence of the fungus Glarea lozoyensis: the first genome sequence of a species from the Helotiaceae family.</title>
        <authorList>
            <person name="Youssar L."/>
            <person name="Gruening B.A."/>
            <person name="Erxleben A."/>
            <person name="Guenther S."/>
            <person name="Huettel W."/>
        </authorList>
    </citation>
    <scope>NUCLEOTIDE SEQUENCE [LARGE SCALE GENOMIC DNA]</scope>
    <source>
        <strain evidence="3">ATCC 74030 / MF5533</strain>
    </source>
</reference>
<keyword evidence="2" id="KW-0560">Oxidoreductase</keyword>
<dbReference type="Pfam" id="PF00732">
    <property type="entry name" value="GMC_oxred_N"/>
    <property type="match status" value="1"/>
</dbReference>
<evidence type="ECO:0000313" key="2">
    <source>
        <dbReference type="EMBL" id="EHK98176.1"/>
    </source>
</evidence>
<evidence type="ECO:0000313" key="3">
    <source>
        <dbReference type="Proteomes" id="UP000005446"/>
    </source>
</evidence>
<dbReference type="Gene3D" id="3.50.50.60">
    <property type="entry name" value="FAD/NAD(P)-binding domain"/>
    <property type="match status" value="2"/>
</dbReference>
<name>H0ET81_GLAL7</name>
<dbReference type="GO" id="GO:0005506">
    <property type="term" value="F:iron ion binding"/>
    <property type="evidence" value="ECO:0007669"/>
    <property type="project" value="InterPro"/>
</dbReference>
<dbReference type="AlphaFoldDB" id="H0ET81"/>
<feature type="domain" description="Glucose-methanol-choline oxidoreductase N-terminal" evidence="1">
    <location>
        <begin position="182"/>
        <end position="196"/>
    </location>
</feature>
<dbReference type="Pfam" id="PF00067">
    <property type="entry name" value="p450"/>
    <property type="match status" value="1"/>
</dbReference>
<dbReference type="GO" id="GO:0020037">
    <property type="term" value="F:heme binding"/>
    <property type="evidence" value="ECO:0007669"/>
    <property type="project" value="InterPro"/>
</dbReference>
<dbReference type="GO" id="GO:0050660">
    <property type="term" value="F:flavin adenine dinucleotide binding"/>
    <property type="evidence" value="ECO:0007669"/>
    <property type="project" value="InterPro"/>
</dbReference>
<keyword evidence="2" id="KW-0503">Monooxygenase</keyword>
<dbReference type="PROSITE" id="PS00624">
    <property type="entry name" value="GMC_OXRED_2"/>
    <property type="match status" value="1"/>
</dbReference>
<dbReference type="OrthoDB" id="1470350at2759"/>
<dbReference type="GO" id="GO:0016705">
    <property type="term" value="F:oxidoreductase activity, acting on paired donors, with incorporation or reduction of molecular oxygen"/>
    <property type="evidence" value="ECO:0007669"/>
    <property type="project" value="InterPro"/>
</dbReference>
<dbReference type="SUPFAM" id="SSF51905">
    <property type="entry name" value="FAD/NAD(P)-binding domain"/>
    <property type="match status" value="1"/>
</dbReference>
<protein>
    <submittedName>
        <fullName evidence="2">Putative sterigmatocystin biosynthesis monooxygenase stcF</fullName>
    </submittedName>
</protein>
<proteinExistence type="predicted"/>
<dbReference type="Proteomes" id="UP000005446">
    <property type="component" value="Unassembled WGS sequence"/>
</dbReference>
<dbReference type="InterPro" id="IPR050121">
    <property type="entry name" value="Cytochrome_P450_monoxygenase"/>
</dbReference>
<evidence type="ECO:0000259" key="1">
    <source>
        <dbReference type="PROSITE" id="PS00624"/>
    </source>
</evidence>
<sequence>MEFSTYGLPRSKCAFIAGVPTASDVGSIDTHSDVLGCGSALADSACPLVDIDDVKGKTYDYVIVGGGISGLVTANRLSEDRDKTVLIIERGYFDDKPEAILPYYAKGVDESVMMRPRSAPVARLNNQTFGVAVAAVVGGGSGQTGREILFRGLRATGVEIVSRGDGSVYQVFARKEVILAAGAIMTPQLLQASGIGPKSVLTAAGIRVKKDMASVGANFQDHPTAYMSFNLSNLSFPNPTTLDNNATYNATAWAQYALNRTGPIATGRGPAAAFLSLTHITSASTAQSISTSLLAQNAADYLPPIYADPKLLRGFIAQRAILASRFTSNTMSIAGFPMSPSGASPAILFKSLSRGTVTLNLTHPFALPVVQYNTFQNPIDLKVMLAMHTVVLTQNETTQGGGLPLISVRPLSKYPGPLLAKISSLPNFYYTTTGNRHIWIWQCHQIYGHTFRYHPTGLLFSTAPAYRSIYATKSNVRKSPSYAVWARNEQNHNTLTVLGRVEHAVKRKVLNLAFSEKAVRYAEGRVRGEVGRWVDVLAEGEEGKGDGWSVPMNAAVVTNRLVFDIAGNLTFGVNFGLKERDGGRFRDIPEAMAELLRFMYPISQSPFINTWVYLKPRGLDRVMDYFVPKNIRMYYDFIDEQVGKRMKEEKEREKLGGDDGKEKDMFHYMFQQKKEDGNPVYSIDELRAEANLLLIAGSDTTAVTLCAFFFYITRRPLCYEKLTHEIRTTFTSASEIRTGAGLTSCTYLTACVNESLRLGVAGAGTLDRVVQLGGLIIDGEYIPAGTTVACSGWTMMHNEASFDGAHLPLGQKSRNVKTYDE</sequence>
<dbReference type="InterPro" id="IPR036396">
    <property type="entry name" value="Cyt_P450_sf"/>
</dbReference>
<dbReference type="InParanoid" id="H0ET81"/>
<dbReference type="Gene3D" id="3.30.560.10">
    <property type="entry name" value="Glucose Oxidase, domain 3"/>
    <property type="match status" value="2"/>
</dbReference>
<dbReference type="Gene3D" id="1.10.630.10">
    <property type="entry name" value="Cytochrome P450"/>
    <property type="match status" value="1"/>
</dbReference>
<dbReference type="GO" id="GO:0016614">
    <property type="term" value="F:oxidoreductase activity, acting on CH-OH group of donors"/>
    <property type="evidence" value="ECO:0007669"/>
    <property type="project" value="InterPro"/>
</dbReference>
<gene>
    <name evidence="2" type="ORF">M7I_5937</name>
</gene>
<dbReference type="EMBL" id="AGUE01000161">
    <property type="protein sequence ID" value="EHK98176.1"/>
    <property type="molecule type" value="Genomic_DNA"/>
</dbReference>
<dbReference type="SUPFAM" id="SSF54373">
    <property type="entry name" value="FAD-linked reductases, C-terminal domain"/>
    <property type="match status" value="1"/>
</dbReference>
<accession>H0ET81</accession>
<organism evidence="2 3">
    <name type="scientific">Glarea lozoyensis (strain ATCC 74030 / MF5533)</name>
    <dbReference type="NCBI Taxonomy" id="1104152"/>
    <lineage>
        <taxon>Eukaryota</taxon>
        <taxon>Fungi</taxon>
        <taxon>Dikarya</taxon>
        <taxon>Ascomycota</taxon>
        <taxon>Pezizomycotina</taxon>
        <taxon>Leotiomycetes</taxon>
        <taxon>Helotiales</taxon>
        <taxon>Helotiaceae</taxon>
        <taxon>Glarea</taxon>
    </lineage>
</organism>
<dbReference type="SUPFAM" id="SSF48264">
    <property type="entry name" value="Cytochrome P450"/>
    <property type="match status" value="1"/>
</dbReference>
<comment type="caution">
    <text evidence="2">The sequence shown here is derived from an EMBL/GenBank/DDBJ whole genome shotgun (WGS) entry which is preliminary data.</text>
</comment>
<keyword evidence="3" id="KW-1185">Reference proteome</keyword>
<dbReference type="HOGENOM" id="CLU_344534_0_0_1"/>
<dbReference type="GO" id="GO:0004497">
    <property type="term" value="F:monooxygenase activity"/>
    <property type="evidence" value="ECO:0007669"/>
    <property type="project" value="UniProtKB-KW"/>
</dbReference>